<dbReference type="Proteomes" id="UP000218181">
    <property type="component" value="Unassembled WGS sequence"/>
</dbReference>
<organism evidence="1 2">
    <name type="scientific">Lactococcus fujiensis JCM 16395</name>
    <dbReference type="NCBI Taxonomy" id="1291764"/>
    <lineage>
        <taxon>Bacteria</taxon>
        <taxon>Bacillati</taxon>
        <taxon>Bacillota</taxon>
        <taxon>Bacilli</taxon>
        <taxon>Lactobacillales</taxon>
        <taxon>Streptococcaceae</taxon>
        <taxon>Lactococcus</taxon>
    </lineage>
</organism>
<comment type="caution">
    <text evidence="1">The sequence shown here is derived from an EMBL/GenBank/DDBJ whole genome shotgun (WGS) entry which is preliminary data.</text>
</comment>
<dbReference type="EMBL" id="JXJU01000007">
    <property type="protein sequence ID" value="PCR99642.1"/>
    <property type="molecule type" value="Genomic_DNA"/>
</dbReference>
<proteinExistence type="predicted"/>
<name>A0A2A5RKE7_9LACT</name>
<reference evidence="1 2" key="1">
    <citation type="submission" date="2014-12" db="EMBL/GenBank/DDBJ databases">
        <title>Draft genome sequences of 10 type strains of Lactococcus.</title>
        <authorList>
            <person name="Sun Z."/>
            <person name="Zhong Z."/>
            <person name="Liu W."/>
            <person name="Zhang W."/>
            <person name="Zhang H."/>
        </authorList>
    </citation>
    <scope>NUCLEOTIDE SEQUENCE [LARGE SCALE GENOMIC DNA]</scope>
    <source>
        <strain evidence="1 2">JCM 16395</strain>
    </source>
</reference>
<keyword evidence="2" id="KW-1185">Reference proteome</keyword>
<dbReference type="AlphaFoldDB" id="A0A2A5RKE7"/>
<protein>
    <submittedName>
        <fullName evidence="1">Uncharacterized protein</fullName>
    </submittedName>
</protein>
<sequence>MKTKDIMIENNQYRELLNEENKSFYKALLLTVRSRSFFKR</sequence>
<evidence type="ECO:0000313" key="1">
    <source>
        <dbReference type="EMBL" id="PCR99642.1"/>
    </source>
</evidence>
<gene>
    <name evidence="1" type="ORF">RT41_GL001755</name>
</gene>
<accession>A0A2A5RKE7</accession>
<evidence type="ECO:0000313" key="2">
    <source>
        <dbReference type="Proteomes" id="UP000218181"/>
    </source>
</evidence>